<evidence type="ECO:0000313" key="1">
    <source>
        <dbReference type="EMBL" id="KAJ7659397.1"/>
    </source>
</evidence>
<dbReference type="InterPro" id="IPR032675">
    <property type="entry name" value="LRR_dom_sf"/>
</dbReference>
<sequence>MPLGESKSRILMPVTELQARLEKVSSDIERQKDVLQKLEWSKCALQRQLNAVRDPVSRLPLEISSDIFIRCLPARPQPGARDIPMFFFNICHAWMAIAISTPALWAAIHIDFPRAEGFSEGLGTWLSRACNLPLSMSLRGTFDDGVATVVRQHAEKLRSLEVYASDRHGVAFLQHIESLPSLETLTLATLLEDGQRSFQFTPHETVEILRRAPNLVECIFDEFNIGFEPESDEPSTVLPALRHLKFRRTSDGILRYLTLPSLETLRLSHFRDHFGPFWKRSSPSLQKLTLTTWNTFPPHTLEALRLMTTVRHFEWDEPHIIYLRPFFEALADSPSLLPNLQAIDIKLEQRNQPDDASYKAASRALSLRRAQIVCVELIGVLDRPQMRILAAFRRLEADGMKIHIGPKNQNFI</sequence>
<gene>
    <name evidence="1" type="ORF">B0H17DRAFT_342546</name>
</gene>
<keyword evidence="2" id="KW-1185">Reference proteome</keyword>
<comment type="caution">
    <text evidence="1">The sequence shown here is derived from an EMBL/GenBank/DDBJ whole genome shotgun (WGS) entry which is preliminary data.</text>
</comment>
<protein>
    <recommendedName>
        <fullName evidence="3">F-box domain-containing protein</fullName>
    </recommendedName>
</protein>
<accession>A0AAD7CRG7</accession>
<name>A0AAD7CRG7_MYCRO</name>
<dbReference type="EMBL" id="JARKIE010000271">
    <property type="protein sequence ID" value="KAJ7659397.1"/>
    <property type="molecule type" value="Genomic_DNA"/>
</dbReference>
<dbReference type="AlphaFoldDB" id="A0AAD7CRG7"/>
<dbReference type="SUPFAM" id="SSF52047">
    <property type="entry name" value="RNI-like"/>
    <property type="match status" value="1"/>
</dbReference>
<dbReference type="Proteomes" id="UP001221757">
    <property type="component" value="Unassembled WGS sequence"/>
</dbReference>
<reference evidence="1" key="1">
    <citation type="submission" date="2023-03" db="EMBL/GenBank/DDBJ databases">
        <title>Massive genome expansion in bonnet fungi (Mycena s.s.) driven by repeated elements and novel gene families across ecological guilds.</title>
        <authorList>
            <consortium name="Lawrence Berkeley National Laboratory"/>
            <person name="Harder C.B."/>
            <person name="Miyauchi S."/>
            <person name="Viragh M."/>
            <person name="Kuo A."/>
            <person name="Thoen E."/>
            <person name="Andreopoulos B."/>
            <person name="Lu D."/>
            <person name="Skrede I."/>
            <person name="Drula E."/>
            <person name="Henrissat B."/>
            <person name="Morin E."/>
            <person name="Kohler A."/>
            <person name="Barry K."/>
            <person name="LaButti K."/>
            <person name="Morin E."/>
            <person name="Salamov A."/>
            <person name="Lipzen A."/>
            <person name="Mereny Z."/>
            <person name="Hegedus B."/>
            <person name="Baldrian P."/>
            <person name="Stursova M."/>
            <person name="Weitz H."/>
            <person name="Taylor A."/>
            <person name="Grigoriev I.V."/>
            <person name="Nagy L.G."/>
            <person name="Martin F."/>
            <person name="Kauserud H."/>
        </authorList>
    </citation>
    <scope>NUCLEOTIDE SEQUENCE</scope>
    <source>
        <strain evidence="1">CBHHK067</strain>
    </source>
</reference>
<organism evidence="1 2">
    <name type="scientific">Mycena rosella</name>
    <name type="common">Pink bonnet</name>
    <name type="synonym">Agaricus rosellus</name>
    <dbReference type="NCBI Taxonomy" id="1033263"/>
    <lineage>
        <taxon>Eukaryota</taxon>
        <taxon>Fungi</taxon>
        <taxon>Dikarya</taxon>
        <taxon>Basidiomycota</taxon>
        <taxon>Agaricomycotina</taxon>
        <taxon>Agaricomycetes</taxon>
        <taxon>Agaricomycetidae</taxon>
        <taxon>Agaricales</taxon>
        <taxon>Marasmiineae</taxon>
        <taxon>Mycenaceae</taxon>
        <taxon>Mycena</taxon>
    </lineage>
</organism>
<evidence type="ECO:0000313" key="2">
    <source>
        <dbReference type="Proteomes" id="UP001221757"/>
    </source>
</evidence>
<evidence type="ECO:0008006" key="3">
    <source>
        <dbReference type="Google" id="ProtNLM"/>
    </source>
</evidence>
<dbReference type="Gene3D" id="3.80.10.10">
    <property type="entry name" value="Ribonuclease Inhibitor"/>
    <property type="match status" value="1"/>
</dbReference>
<proteinExistence type="predicted"/>